<dbReference type="SUPFAM" id="SSF64593">
    <property type="entry name" value="Intermediate filament protein, coiled coil region"/>
    <property type="match status" value="2"/>
</dbReference>
<feature type="compositionally biased region" description="Basic and acidic residues" evidence="4">
    <location>
        <begin position="999"/>
        <end position="1013"/>
    </location>
</feature>
<feature type="compositionally biased region" description="Acidic residues" evidence="4">
    <location>
        <begin position="499"/>
        <end position="512"/>
    </location>
</feature>
<feature type="compositionally biased region" description="Basic and acidic residues" evidence="4">
    <location>
        <begin position="1176"/>
        <end position="1193"/>
    </location>
</feature>
<feature type="non-terminal residue" evidence="6">
    <location>
        <position position="1229"/>
    </location>
</feature>
<dbReference type="PROSITE" id="PS51842">
    <property type="entry name" value="IF_ROD_2"/>
    <property type="match status" value="1"/>
</dbReference>
<feature type="region of interest" description="Disordered" evidence="4">
    <location>
        <begin position="866"/>
        <end position="888"/>
    </location>
</feature>
<dbReference type="EMBL" id="JAATIS010004040">
    <property type="protein sequence ID" value="KAG2462348.1"/>
    <property type="molecule type" value="Genomic_DNA"/>
</dbReference>
<feature type="compositionally biased region" description="Basic and acidic residues" evidence="4">
    <location>
        <begin position="564"/>
        <end position="574"/>
    </location>
</feature>
<dbReference type="GO" id="GO:0005200">
    <property type="term" value="F:structural constituent of cytoskeleton"/>
    <property type="evidence" value="ECO:0007669"/>
    <property type="project" value="TreeGrafter"/>
</dbReference>
<dbReference type="InterPro" id="IPR039008">
    <property type="entry name" value="IF_rod_dom"/>
</dbReference>
<evidence type="ECO:0000256" key="1">
    <source>
        <dbReference type="ARBA" id="ARBA00022754"/>
    </source>
</evidence>
<dbReference type="SMART" id="SM01391">
    <property type="entry name" value="Filament"/>
    <property type="match status" value="1"/>
</dbReference>
<sequence>MDSSLHGRGQSHFPRLLSKSLDGKTMQSYVREDPLSKSRMPPGQQNRAECTDIASQWPKTDEREALRGLNERFAGFIDKVRQLESENKVLENEIQQLREKQATSTTLYEGMCEAEIKELREIVCEISSQKTKVEIEKQNLEEDFSLLRGRYENEAQKRASTEAKIAVVKKDLGGTRLSKIDLETKLQALVEEIIFLKENHNQEVSELQAQIQEAQLTVEENFAKPDITATLKDIREQLAGQSNATTQQIEQWFKTRMASMAQIADVNSESLQASKDHIQELKRQWQIKSGELERARKIKDELEMQIQDLEGRHEADVAQYRETVQLLENELQVTKSVIYGHLKEYQELLNIKMALDVEITSYRKLLEDEEFKFCTGTEDLLAPRALCRQPVLYSVPSLKKQKPVSPIQELQSKSIGDTITEATKEDNLTEIEDTDAEEIVSEEEKLEEKSLEIEDFRDKDVDLNVGKDDEDKIKLMDYAGKDDKVNDSMFKQDKQTEDMAIEQSEEKEDEIITTEIVTISKTSSLREQTAPENLAKSAENETHKEEEESSKDSDVTNMGDEQYEEHALHVEPEQNRQLQDAMLQSECPPSGEEYTHEEPHIEGEISKESADSDVQNTEKQKAHEDLKEEETATNEMMGESHHKAISKVNVDGEALHDASTEDETTKSSQLCLLEDSKIANQETFSILTREEQDGNDGPGEDVEEITSRRKEVSSETLKTENVEYEEISKENYRQKELKEDNEAKKELEQATKGKEIQKPEICKSPDKEGEYHDKGKADVISEEFKTEEVGAELREPQREQEITAGVVDIHRKEDNTEQEKRPDTRDQAEDEQEVLLGVPVTKENMEVTHEDTSKAREVLVSTCWTTGDDEEVTEPKYDRDGKAEEEETNTLIIQTLSGGQLTGMEELEELEGSSQVFSENGENIGQALRDTPSEYGQGTALSVQEQTEESSPLTKTEDSSDKKESKAESRCHPEEKELKQVNQEEKKCSNMVETNEEQLTAKDKTLESERRTIGDQVSPIQTDEMGQIKEGPATTSKDEPKDLQQEDDVVYPDQEMADTAESAQDLQQEGAVVHPEQEMADTAESAQSPHTDFTPRDHDTITQQEFKEYTSCKEDIHTGLGTEEINAMLCDHREEVCKSSTGKLHHMEIGSKEEADLGKTTSPTTQEILGQNEGMELPKESQEDKCSTTKDIQEQEESASITQGAPEQEGGGEDDGQESVHPADYYKTM</sequence>
<feature type="compositionally biased region" description="Polar residues" evidence="4">
    <location>
        <begin position="1159"/>
        <end position="1169"/>
    </location>
</feature>
<dbReference type="GO" id="GO:0030424">
    <property type="term" value="C:axon"/>
    <property type="evidence" value="ECO:0007669"/>
    <property type="project" value="TreeGrafter"/>
</dbReference>
<dbReference type="GO" id="GO:0099160">
    <property type="term" value="C:postsynaptic intermediate filament cytoskeleton"/>
    <property type="evidence" value="ECO:0007669"/>
    <property type="project" value="TreeGrafter"/>
</dbReference>
<evidence type="ECO:0000256" key="3">
    <source>
        <dbReference type="SAM" id="Coils"/>
    </source>
</evidence>
<evidence type="ECO:0000313" key="7">
    <source>
        <dbReference type="Proteomes" id="UP000886611"/>
    </source>
</evidence>
<feature type="coiled-coil region" evidence="3">
    <location>
        <begin position="292"/>
        <end position="337"/>
    </location>
</feature>
<feature type="compositionally biased region" description="Basic and acidic residues" evidence="4">
    <location>
        <begin position="538"/>
        <end position="554"/>
    </location>
</feature>
<gene>
    <name evidence="6" type="primary">Nefm_1</name>
    <name evidence="6" type="ORF">GTO96_0001585</name>
</gene>
<keyword evidence="7" id="KW-1185">Reference proteome</keyword>
<proteinExistence type="predicted"/>
<feature type="coiled-coil region" evidence="3">
    <location>
        <begin position="66"/>
        <end position="107"/>
    </location>
</feature>
<dbReference type="GO" id="GO:0005737">
    <property type="term" value="C:cytoplasm"/>
    <property type="evidence" value="ECO:0007669"/>
    <property type="project" value="TreeGrafter"/>
</dbReference>
<name>A0A8X7X4M3_POLSE</name>
<dbReference type="PANTHER" id="PTHR45652">
    <property type="entry name" value="GLIAL FIBRILLARY ACIDIC PROTEIN"/>
    <property type="match status" value="1"/>
</dbReference>
<feature type="compositionally biased region" description="Low complexity" evidence="4">
    <location>
        <begin position="513"/>
        <end position="523"/>
    </location>
</feature>
<dbReference type="Gene3D" id="1.20.5.500">
    <property type="entry name" value="Single helix bin"/>
    <property type="match status" value="1"/>
</dbReference>
<feature type="compositionally biased region" description="Polar residues" evidence="4">
    <location>
        <begin position="912"/>
        <end position="923"/>
    </location>
</feature>
<dbReference type="OrthoDB" id="10332440at2759"/>
<dbReference type="PANTHER" id="PTHR45652:SF10">
    <property type="entry name" value="NEUROFILAMENT MEDIUM POLYPEPTIDE ISOFORM X1"/>
    <property type="match status" value="1"/>
</dbReference>
<dbReference type="GO" id="GO:0033693">
    <property type="term" value="P:neurofilament bundle assembly"/>
    <property type="evidence" value="ECO:0007669"/>
    <property type="project" value="TreeGrafter"/>
</dbReference>
<feature type="compositionally biased region" description="Basic and acidic residues" evidence="4">
    <location>
        <begin position="593"/>
        <end position="630"/>
    </location>
</feature>
<feature type="region of interest" description="Disordered" evidence="4">
    <location>
        <begin position="909"/>
        <end position="1097"/>
    </location>
</feature>
<evidence type="ECO:0000256" key="2">
    <source>
        <dbReference type="ARBA" id="ARBA00023054"/>
    </source>
</evidence>
<evidence type="ECO:0000313" key="6">
    <source>
        <dbReference type="EMBL" id="KAG2462348.1"/>
    </source>
</evidence>
<feature type="compositionally biased region" description="Basic and acidic residues" evidence="4">
    <location>
        <begin position="705"/>
        <end position="801"/>
    </location>
</feature>
<feature type="compositionally biased region" description="Basic and acidic residues" evidence="4">
    <location>
        <begin position="653"/>
        <end position="665"/>
    </location>
</feature>
<feature type="domain" description="IF rod" evidence="5">
    <location>
        <begin position="62"/>
        <end position="373"/>
    </location>
</feature>
<dbReference type="GO" id="GO:0005882">
    <property type="term" value="C:intermediate filament"/>
    <property type="evidence" value="ECO:0007669"/>
    <property type="project" value="UniProtKB-KW"/>
</dbReference>
<feature type="compositionally biased region" description="Polar residues" evidence="4">
    <location>
        <begin position="934"/>
        <end position="953"/>
    </location>
</feature>
<feature type="region of interest" description="Disordered" evidence="4">
    <location>
        <begin position="486"/>
        <end position="668"/>
    </location>
</feature>
<dbReference type="FunFam" id="1.20.5.1160:FF:000001">
    <property type="entry name" value="Keratin type II"/>
    <property type="match status" value="1"/>
</dbReference>
<dbReference type="Gene3D" id="1.20.5.1160">
    <property type="entry name" value="Vasodilator-stimulated phosphoprotein"/>
    <property type="match status" value="1"/>
</dbReference>
<reference evidence="6 7" key="1">
    <citation type="journal article" date="2021" name="Cell">
        <title>Tracing the genetic footprints of vertebrate landing in non-teleost ray-finned fishes.</title>
        <authorList>
            <person name="Bi X."/>
            <person name="Wang K."/>
            <person name="Yang L."/>
            <person name="Pan H."/>
            <person name="Jiang H."/>
            <person name="Wei Q."/>
            <person name="Fang M."/>
            <person name="Yu H."/>
            <person name="Zhu C."/>
            <person name="Cai Y."/>
            <person name="He Y."/>
            <person name="Gan X."/>
            <person name="Zeng H."/>
            <person name="Yu D."/>
            <person name="Zhu Y."/>
            <person name="Jiang H."/>
            <person name="Qiu Q."/>
            <person name="Yang H."/>
            <person name="Zhang Y.E."/>
            <person name="Wang W."/>
            <person name="Zhu M."/>
            <person name="He S."/>
            <person name="Zhang G."/>
        </authorList>
    </citation>
    <scope>NUCLEOTIDE SEQUENCE [LARGE SCALE GENOMIC DNA]</scope>
    <source>
        <strain evidence="6">Bchr_013</strain>
    </source>
</reference>
<feature type="region of interest" description="Disordered" evidence="4">
    <location>
        <begin position="1140"/>
        <end position="1229"/>
    </location>
</feature>
<dbReference type="InterPro" id="IPR050405">
    <property type="entry name" value="Intermediate_filament"/>
</dbReference>
<keyword evidence="2 3" id="KW-0175">Coiled coil</keyword>
<evidence type="ECO:0000259" key="5">
    <source>
        <dbReference type="PROSITE" id="PS51842"/>
    </source>
</evidence>
<dbReference type="AlphaFoldDB" id="A0A8X7X4M3"/>
<dbReference type="Pfam" id="PF00038">
    <property type="entry name" value="Filament"/>
    <property type="match status" value="1"/>
</dbReference>
<organism evidence="6 7">
    <name type="scientific">Polypterus senegalus</name>
    <name type="common">Senegal bichir</name>
    <dbReference type="NCBI Taxonomy" id="55291"/>
    <lineage>
        <taxon>Eukaryota</taxon>
        <taxon>Metazoa</taxon>
        <taxon>Chordata</taxon>
        <taxon>Craniata</taxon>
        <taxon>Vertebrata</taxon>
        <taxon>Euteleostomi</taxon>
        <taxon>Actinopterygii</taxon>
        <taxon>Polypteriformes</taxon>
        <taxon>Polypteridae</taxon>
        <taxon>Polypterus</taxon>
    </lineage>
</organism>
<feature type="compositionally biased region" description="Basic and acidic residues" evidence="4">
    <location>
        <begin position="486"/>
        <end position="497"/>
    </location>
</feature>
<feature type="coiled-coil region" evidence="3">
    <location>
        <begin position="137"/>
        <end position="224"/>
    </location>
</feature>
<feature type="compositionally biased region" description="Basic and acidic residues" evidence="4">
    <location>
        <begin position="1145"/>
        <end position="1157"/>
    </location>
</feature>
<feature type="region of interest" description="Disordered" evidence="4">
    <location>
        <begin position="686"/>
        <end position="831"/>
    </location>
</feature>
<feature type="compositionally biased region" description="Acidic residues" evidence="4">
    <location>
        <begin position="1045"/>
        <end position="1058"/>
    </location>
</feature>
<feature type="compositionally biased region" description="Basic and acidic residues" evidence="4">
    <location>
        <begin position="808"/>
        <end position="827"/>
    </location>
</feature>
<comment type="caution">
    <text evidence="6">The sequence shown here is derived from an EMBL/GenBank/DDBJ whole genome shotgun (WGS) entry which is preliminary data.</text>
</comment>
<feature type="compositionally biased region" description="Basic and acidic residues" evidence="4">
    <location>
        <begin position="873"/>
        <end position="882"/>
    </location>
</feature>
<dbReference type="Gene3D" id="1.20.5.170">
    <property type="match status" value="1"/>
</dbReference>
<keyword evidence="1" id="KW-0403">Intermediate filament</keyword>
<protein>
    <submittedName>
        <fullName evidence="6">NFM protein</fullName>
    </submittedName>
</protein>
<evidence type="ECO:0000256" key="4">
    <source>
        <dbReference type="SAM" id="MobiDB-lite"/>
    </source>
</evidence>
<feature type="non-terminal residue" evidence="6">
    <location>
        <position position="1"/>
    </location>
</feature>
<feature type="compositionally biased region" description="Basic and acidic residues" evidence="4">
    <location>
        <begin position="955"/>
        <end position="988"/>
    </location>
</feature>
<accession>A0A8X7X4M3</accession>
<dbReference type="Proteomes" id="UP000886611">
    <property type="component" value="Unassembled WGS sequence"/>
</dbReference>